<accession>A0A821U0I1</accession>
<reference evidence="1" key="1">
    <citation type="submission" date="2021-02" db="EMBL/GenBank/DDBJ databases">
        <authorList>
            <person name="Nowell W R."/>
        </authorList>
    </citation>
    <scope>NUCLEOTIDE SEQUENCE</scope>
</reference>
<feature type="non-terminal residue" evidence="1">
    <location>
        <position position="1"/>
    </location>
</feature>
<sequence>QLDARIFDIGHEENDALDSSLLTDKNLRTQKQTTLNEL</sequence>
<comment type="caution">
    <text evidence="1">The sequence shown here is derived from an EMBL/GenBank/DDBJ whole genome shotgun (WGS) entry which is preliminary data.</text>
</comment>
<organism evidence="1 2">
    <name type="scientific">Rotaria socialis</name>
    <dbReference type="NCBI Taxonomy" id="392032"/>
    <lineage>
        <taxon>Eukaryota</taxon>
        <taxon>Metazoa</taxon>
        <taxon>Spiralia</taxon>
        <taxon>Gnathifera</taxon>
        <taxon>Rotifera</taxon>
        <taxon>Eurotatoria</taxon>
        <taxon>Bdelloidea</taxon>
        <taxon>Philodinida</taxon>
        <taxon>Philodinidae</taxon>
        <taxon>Rotaria</taxon>
    </lineage>
</organism>
<name>A0A821U0I1_9BILA</name>
<gene>
    <name evidence="1" type="ORF">QYT958_LOCUS29421</name>
</gene>
<dbReference type="EMBL" id="CAJOBR010008620">
    <property type="protein sequence ID" value="CAF4881882.1"/>
    <property type="molecule type" value="Genomic_DNA"/>
</dbReference>
<dbReference type="Proteomes" id="UP000663848">
    <property type="component" value="Unassembled WGS sequence"/>
</dbReference>
<protein>
    <submittedName>
        <fullName evidence="1">Uncharacterized protein</fullName>
    </submittedName>
</protein>
<evidence type="ECO:0000313" key="1">
    <source>
        <dbReference type="EMBL" id="CAF4881882.1"/>
    </source>
</evidence>
<proteinExistence type="predicted"/>
<evidence type="ECO:0000313" key="2">
    <source>
        <dbReference type="Proteomes" id="UP000663848"/>
    </source>
</evidence>
<dbReference type="AlphaFoldDB" id="A0A821U0I1"/>